<dbReference type="CDD" id="cd19481">
    <property type="entry name" value="RecA-like_protease"/>
    <property type="match status" value="1"/>
</dbReference>
<feature type="domain" description="AAA+ ATPase" evidence="1">
    <location>
        <begin position="439"/>
        <end position="585"/>
    </location>
</feature>
<dbReference type="RefSeq" id="XP_025397435.1">
    <property type="nucleotide sequence ID" value="XM_025548899.1"/>
</dbReference>
<dbReference type="GeneID" id="37071136"/>
<evidence type="ECO:0000259" key="1">
    <source>
        <dbReference type="SMART" id="SM00382"/>
    </source>
</evidence>
<organism evidence="2 3">
    <name type="scientific">Aspergillus heteromorphus CBS 117.55</name>
    <dbReference type="NCBI Taxonomy" id="1448321"/>
    <lineage>
        <taxon>Eukaryota</taxon>
        <taxon>Fungi</taxon>
        <taxon>Dikarya</taxon>
        <taxon>Ascomycota</taxon>
        <taxon>Pezizomycotina</taxon>
        <taxon>Eurotiomycetes</taxon>
        <taxon>Eurotiomycetidae</taxon>
        <taxon>Eurotiales</taxon>
        <taxon>Aspergillaceae</taxon>
        <taxon>Aspergillus</taxon>
        <taxon>Aspergillus subgen. Circumdati</taxon>
    </lineage>
</organism>
<dbReference type="OrthoDB" id="10042665at2759"/>
<dbReference type="InterPro" id="IPR003959">
    <property type="entry name" value="ATPase_AAA_core"/>
</dbReference>
<dbReference type="SMART" id="SM00382">
    <property type="entry name" value="AAA"/>
    <property type="match status" value="1"/>
</dbReference>
<dbReference type="GO" id="GO:0005524">
    <property type="term" value="F:ATP binding"/>
    <property type="evidence" value="ECO:0007669"/>
    <property type="project" value="InterPro"/>
</dbReference>
<keyword evidence="2" id="KW-0378">Hydrolase</keyword>
<dbReference type="Proteomes" id="UP000247233">
    <property type="component" value="Unassembled WGS sequence"/>
</dbReference>
<evidence type="ECO:0000313" key="2">
    <source>
        <dbReference type="EMBL" id="PWY75469.1"/>
    </source>
</evidence>
<proteinExistence type="predicted"/>
<dbReference type="InterPro" id="IPR054289">
    <property type="entry name" value="DUF7025"/>
</dbReference>
<dbReference type="Gene3D" id="3.40.50.300">
    <property type="entry name" value="P-loop containing nucleotide triphosphate hydrolases"/>
    <property type="match status" value="1"/>
</dbReference>
<dbReference type="InterPro" id="IPR027417">
    <property type="entry name" value="P-loop_NTPase"/>
</dbReference>
<dbReference type="AlphaFoldDB" id="A0A317VPC5"/>
<dbReference type="Pfam" id="PF00004">
    <property type="entry name" value="AAA"/>
    <property type="match status" value="1"/>
</dbReference>
<keyword evidence="3" id="KW-1185">Reference proteome</keyword>
<comment type="caution">
    <text evidence="2">The sequence shown here is derived from an EMBL/GenBank/DDBJ whole genome shotgun (WGS) entry which is preliminary data.</text>
</comment>
<protein>
    <submittedName>
        <fullName evidence="2">P-loop containing nucleoside triphosphate hydrolase protein</fullName>
    </submittedName>
</protein>
<dbReference type="EMBL" id="MSFL01000021">
    <property type="protein sequence ID" value="PWY75469.1"/>
    <property type="molecule type" value="Genomic_DNA"/>
</dbReference>
<evidence type="ECO:0000313" key="3">
    <source>
        <dbReference type="Proteomes" id="UP000247233"/>
    </source>
</evidence>
<name>A0A317VPC5_9EURO</name>
<dbReference type="SUPFAM" id="SSF52540">
    <property type="entry name" value="P-loop containing nucleoside triphosphate hydrolases"/>
    <property type="match status" value="1"/>
</dbReference>
<reference evidence="2 3" key="1">
    <citation type="submission" date="2016-12" db="EMBL/GenBank/DDBJ databases">
        <title>The genomes of Aspergillus section Nigri reveals drivers in fungal speciation.</title>
        <authorList>
            <consortium name="DOE Joint Genome Institute"/>
            <person name="Vesth T.C."/>
            <person name="Nybo J."/>
            <person name="Theobald S."/>
            <person name="Brandl J."/>
            <person name="Frisvad J.C."/>
            <person name="Nielsen K.F."/>
            <person name="Lyhne E.K."/>
            <person name="Kogle M.E."/>
            <person name="Kuo A."/>
            <person name="Riley R."/>
            <person name="Clum A."/>
            <person name="Nolan M."/>
            <person name="Lipzen A."/>
            <person name="Salamov A."/>
            <person name="Henrissat B."/>
            <person name="Wiebenga A."/>
            <person name="De Vries R.P."/>
            <person name="Grigoriev I.V."/>
            <person name="Mortensen U.H."/>
            <person name="Andersen M.R."/>
            <person name="Baker S.E."/>
        </authorList>
    </citation>
    <scope>NUCLEOTIDE SEQUENCE [LARGE SCALE GENOMIC DNA]</scope>
    <source>
        <strain evidence="2 3">CBS 117.55</strain>
    </source>
</reference>
<dbReference type="STRING" id="1448321.A0A317VPC5"/>
<dbReference type="InterPro" id="IPR003593">
    <property type="entry name" value="AAA+_ATPase"/>
</dbReference>
<dbReference type="PANTHER" id="PTHR46411:SF3">
    <property type="entry name" value="AAA+ ATPASE DOMAIN-CONTAINING PROTEIN"/>
    <property type="match status" value="1"/>
</dbReference>
<dbReference type="GO" id="GO:0016887">
    <property type="term" value="F:ATP hydrolysis activity"/>
    <property type="evidence" value="ECO:0007669"/>
    <property type="project" value="InterPro"/>
</dbReference>
<dbReference type="VEuPathDB" id="FungiDB:BO70DRAFT_97574"/>
<sequence length="658" mass="74416">MKGRNKEPVQLKYKTSTKFHNLIIDSSGQVVKMSDIPSIPSVDEVGEQYAPQGSISQVHNLYQTKPDENGCTSWTKEEPHDLVEPAENLESDQFALLVRNVKCYDGRKNLEIDSIVIQSEPLKKLLAGVMKGYPGLTMTLERIEFKKPFKAFVHRWSQLTDARDKETDPTAKAHVDLLYGILEDELHDTVSHKNDLLRNGVVTFDLLWTIFEPGETVYSTENGHQRIYKFEFGDVNEYTKKFQITGSYIDFDGTDFGYMSTSLLIPPFDGTKPITSLPAFPLICHEDFATVRSDMIARGKLWLEHNGYHYKEYEGRGMAYYMDRNVSYNVKSRIIIDAEAYNTFSPGDAFKVHYTISGKLADKHLLVATPILRGYSLKDKKWLEFFVDGLKDIEWNSRAFDALVLPDEDLALKQLIFAFAQAQSQSVEAFDDVIQGKGRGVVMLLSGPPGVGKTLTAESVAEIMKVPLYVLSAGDLSTNAALLEEKMKDILRMVPKWGGVLLLDEADVFMEARNSNDLDRNELVCVFLRLLEYYEVRAAVPSRLNPFGRTRLTRPRQGILFLTSNRSDAIDPAFESRIHVALRYPNLNKSTRRRIWTQLLGPEASSAISDHELSELADVPLNGRQIKNVLKTASLLANHQGAKLDYPHIQLVLNLRPL</sequence>
<dbReference type="Pfam" id="PF22942">
    <property type="entry name" value="DUF7025"/>
    <property type="match status" value="1"/>
</dbReference>
<accession>A0A317VPC5</accession>
<gene>
    <name evidence="2" type="ORF">BO70DRAFT_97574</name>
</gene>
<dbReference type="PANTHER" id="PTHR46411">
    <property type="entry name" value="FAMILY ATPASE, PUTATIVE-RELATED"/>
    <property type="match status" value="1"/>
</dbReference>